<dbReference type="PANTHER" id="PTHR46848">
    <property type="entry name" value="REGULATOR OF G-PROTEIN SIGNALING 3"/>
    <property type="match status" value="1"/>
</dbReference>
<reference evidence="3" key="1">
    <citation type="submission" date="2015-06" db="EMBL/GenBank/DDBJ databases">
        <authorList>
            <person name="Hoefler B.C."/>
            <person name="Straight P.D."/>
        </authorList>
    </citation>
    <scope>NUCLEOTIDE SEQUENCE</scope>
</reference>
<dbReference type="SUPFAM" id="SSF50156">
    <property type="entry name" value="PDZ domain-like"/>
    <property type="match status" value="1"/>
</dbReference>
<dbReference type="CDD" id="cd00136">
    <property type="entry name" value="PDZ_canonical"/>
    <property type="match status" value="1"/>
</dbReference>
<accession>A0A0K8UG72</accession>
<feature type="compositionally biased region" description="Low complexity" evidence="1">
    <location>
        <begin position="147"/>
        <end position="165"/>
    </location>
</feature>
<feature type="compositionally biased region" description="Polar residues" evidence="1">
    <location>
        <begin position="295"/>
        <end position="320"/>
    </location>
</feature>
<organism evidence="3">
    <name type="scientific">Bactrocera latifrons</name>
    <name type="common">Malaysian fruit fly</name>
    <name type="synonym">Chaetodacus latifrons</name>
    <dbReference type="NCBI Taxonomy" id="174628"/>
    <lineage>
        <taxon>Eukaryota</taxon>
        <taxon>Metazoa</taxon>
        <taxon>Ecdysozoa</taxon>
        <taxon>Arthropoda</taxon>
        <taxon>Hexapoda</taxon>
        <taxon>Insecta</taxon>
        <taxon>Pterygota</taxon>
        <taxon>Neoptera</taxon>
        <taxon>Endopterygota</taxon>
        <taxon>Diptera</taxon>
        <taxon>Brachycera</taxon>
        <taxon>Muscomorpha</taxon>
        <taxon>Tephritoidea</taxon>
        <taxon>Tephritidae</taxon>
        <taxon>Bactrocera</taxon>
        <taxon>Bactrocera</taxon>
    </lineage>
</organism>
<feature type="domain" description="PDZ" evidence="2">
    <location>
        <begin position="185"/>
        <end position="263"/>
    </location>
</feature>
<gene>
    <name evidence="3" type="ORF">c0_g1_i4</name>
</gene>
<dbReference type="PROSITE" id="PS50106">
    <property type="entry name" value="PDZ"/>
    <property type="match status" value="1"/>
</dbReference>
<proteinExistence type="predicted"/>
<dbReference type="InterPro" id="IPR036034">
    <property type="entry name" value="PDZ_sf"/>
</dbReference>
<dbReference type="EMBL" id="GDHF01026655">
    <property type="protein sequence ID" value="JAI25659.1"/>
    <property type="molecule type" value="Transcribed_RNA"/>
</dbReference>
<dbReference type="GO" id="GO:0005634">
    <property type="term" value="C:nucleus"/>
    <property type="evidence" value="ECO:0007669"/>
    <property type="project" value="TreeGrafter"/>
</dbReference>
<feature type="region of interest" description="Disordered" evidence="1">
    <location>
        <begin position="147"/>
        <end position="176"/>
    </location>
</feature>
<feature type="compositionally biased region" description="Polar residues" evidence="1">
    <location>
        <begin position="46"/>
        <end position="65"/>
    </location>
</feature>
<dbReference type="AlphaFoldDB" id="A0A0K8UG72"/>
<dbReference type="Pfam" id="PF00595">
    <property type="entry name" value="PDZ"/>
    <property type="match status" value="1"/>
</dbReference>
<dbReference type="PANTHER" id="PTHR46848:SF1">
    <property type="entry name" value="REGULATOR OF G-PROTEIN SIGNALING 3"/>
    <property type="match status" value="1"/>
</dbReference>
<sequence length="383" mass="40653">MSFPLHTLLQQPVNGFYKLQSQACLNRPQSPILLQYPAGVTHPAQVHSQAHQTPSPTSRNNQNDKFIHLNSHSQPQTAVPETSVATGICTMTSTLTRQKSEEDVMSIDSMAQATAGNNIEHPMTLSRKALHQRDADENLFLRFLELDPPTDTAPTNATSATPSASGGRRLSATSKTVGRTPFTMTKKLTRTAERGFGFSIVWTHPPRVEKIEPGLSADRAGIQPGDYVIFVDKQNVVTMPEADVLNLIRSQGSTLTLEVFRRTGPAGGVGLGSMPPALSVSSRGHPPAPVMNGKATPNTRLASTTSDEQQSVTGGPTLSSRRVGVPSAAPTVTAGPTATVAVTTVRPSTACSGGTTSSIEAAKRRLHLPQVTFSKEVGKGVIV</sequence>
<dbReference type="OrthoDB" id="410721at2759"/>
<evidence type="ECO:0000313" key="3">
    <source>
        <dbReference type="EMBL" id="JAI25659.1"/>
    </source>
</evidence>
<dbReference type="Gene3D" id="2.30.42.10">
    <property type="match status" value="1"/>
</dbReference>
<dbReference type="InterPro" id="IPR001478">
    <property type="entry name" value="PDZ"/>
</dbReference>
<evidence type="ECO:0000256" key="1">
    <source>
        <dbReference type="SAM" id="MobiDB-lite"/>
    </source>
</evidence>
<name>A0A0K8UG72_BACLA</name>
<feature type="region of interest" description="Disordered" evidence="1">
    <location>
        <begin position="271"/>
        <end position="333"/>
    </location>
</feature>
<dbReference type="SMART" id="SM00228">
    <property type="entry name" value="PDZ"/>
    <property type="match status" value="1"/>
</dbReference>
<protein>
    <recommendedName>
        <fullName evidence="2">PDZ domain-containing protein</fullName>
    </recommendedName>
</protein>
<dbReference type="GO" id="GO:0005886">
    <property type="term" value="C:plasma membrane"/>
    <property type="evidence" value="ECO:0007669"/>
    <property type="project" value="TreeGrafter"/>
</dbReference>
<evidence type="ECO:0000259" key="2">
    <source>
        <dbReference type="PROSITE" id="PS50106"/>
    </source>
</evidence>
<feature type="region of interest" description="Disordered" evidence="1">
    <location>
        <begin position="43"/>
        <end position="65"/>
    </location>
</feature>